<dbReference type="SUPFAM" id="SSF57884">
    <property type="entry name" value="Ada DNA repair protein, N-terminal domain (N-Ada 10)"/>
    <property type="match status" value="1"/>
</dbReference>
<protein>
    <submittedName>
        <fullName evidence="2">Uncharacterized protein</fullName>
    </submittedName>
</protein>
<name>A0ABQ4E5P4_9ACTN</name>
<evidence type="ECO:0000313" key="2">
    <source>
        <dbReference type="EMBL" id="GIG90022.1"/>
    </source>
</evidence>
<keyword evidence="3" id="KW-1185">Reference proteome</keyword>
<dbReference type="InterPro" id="IPR035451">
    <property type="entry name" value="Ada-like_dom_sf"/>
</dbReference>
<sequence>MIVGSLVLILAAVALLVLGLASGSSGLLISSIAVSLLAAVALVVGARQAAGVRGAANGHVADGPGDDELVTHGGGEAGEARRRRPPTSSRMAPTDPRLAGAGRDGATDPFPESGSVLTDPVEVTVPTQATRQGADDDTGWRQPAGTPEASVAAPAGQGEPDDDVPADEPAPQPVSEADAALVAALLDDVYVVDGRPRYHLPDCPHLSGRESEPIPVSEAVELGFTPCGRCEPDTALLTDARPG</sequence>
<accession>A0ABQ4E5P4</accession>
<comment type="caution">
    <text evidence="2">The sequence shown here is derived from an EMBL/GenBank/DDBJ whole genome shotgun (WGS) entry which is preliminary data.</text>
</comment>
<dbReference type="Proteomes" id="UP000646749">
    <property type="component" value="Unassembled WGS sequence"/>
</dbReference>
<reference evidence="2 3" key="1">
    <citation type="submission" date="2021-01" db="EMBL/GenBank/DDBJ databases">
        <title>Whole genome shotgun sequence of Plantactinospora endophytica NBRC 110450.</title>
        <authorList>
            <person name="Komaki H."/>
            <person name="Tamura T."/>
        </authorList>
    </citation>
    <scope>NUCLEOTIDE SEQUENCE [LARGE SCALE GENOMIC DNA]</scope>
    <source>
        <strain evidence="2 3">NBRC 110450</strain>
    </source>
</reference>
<evidence type="ECO:0000256" key="1">
    <source>
        <dbReference type="SAM" id="MobiDB-lite"/>
    </source>
</evidence>
<proteinExistence type="predicted"/>
<evidence type="ECO:0000313" key="3">
    <source>
        <dbReference type="Proteomes" id="UP000646749"/>
    </source>
</evidence>
<organism evidence="2 3">
    <name type="scientific">Plantactinospora endophytica</name>
    <dbReference type="NCBI Taxonomy" id="673535"/>
    <lineage>
        <taxon>Bacteria</taxon>
        <taxon>Bacillati</taxon>
        <taxon>Actinomycetota</taxon>
        <taxon>Actinomycetes</taxon>
        <taxon>Micromonosporales</taxon>
        <taxon>Micromonosporaceae</taxon>
        <taxon>Plantactinospora</taxon>
    </lineage>
</organism>
<feature type="region of interest" description="Disordered" evidence="1">
    <location>
        <begin position="58"/>
        <end position="175"/>
    </location>
</feature>
<dbReference type="EMBL" id="BONW01000022">
    <property type="protein sequence ID" value="GIG90022.1"/>
    <property type="molecule type" value="Genomic_DNA"/>
</dbReference>
<gene>
    <name evidence="2" type="ORF">Pen02_49580</name>
</gene>
<dbReference type="RefSeq" id="WP_203868444.1">
    <property type="nucleotide sequence ID" value="NZ_BONW01000022.1"/>
</dbReference>